<dbReference type="AlphaFoldDB" id="A0A921YKZ7"/>
<evidence type="ECO:0000313" key="2">
    <source>
        <dbReference type="EMBL" id="KAG6441058.1"/>
    </source>
</evidence>
<gene>
    <name evidence="2" type="ORF">O3G_MSEX001563</name>
</gene>
<feature type="compositionally biased region" description="Low complexity" evidence="1">
    <location>
        <begin position="234"/>
        <end position="244"/>
    </location>
</feature>
<proteinExistence type="predicted"/>
<accession>A0A921YKZ7</accession>
<feature type="compositionally biased region" description="Low complexity" evidence="1">
    <location>
        <begin position="1"/>
        <end position="11"/>
    </location>
</feature>
<organism evidence="2 3">
    <name type="scientific">Manduca sexta</name>
    <name type="common">Tobacco hawkmoth</name>
    <name type="synonym">Tobacco hornworm</name>
    <dbReference type="NCBI Taxonomy" id="7130"/>
    <lineage>
        <taxon>Eukaryota</taxon>
        <taxon>Metazoa</taxon>
        <taxon>Ecdysozoa</taxon>
        <taxon>Arthropoda</taxon>
        <taxon>Hexapoda</taxon>
        <taxon>Insecta</taxon>
        <taxon>Pterygota</taxon>
        <taxon>Neoptera</taxon>
        <taxon>Endopterygota</taxon>
        <taxon>Lepidoptera</taxon>
        <taxon>Glossata</taxon>
        <taxon>Ditrysia</taxon>
        <taxon>Bombycoidea</taxon>
        <taxon>Sphingidae</taxon>
        <taxon>Sphinginae</taxon>
        <taxon>Sphingini</taxon>
        <taxon>Manduca</taxon>
    </lineage>
</organism>
<feature type="compositionally biased region" description="Polar residues" evidence="1">
    <location>
        <begin position="116"/>
        <end position="135"/>
    </location>
</feature>
<reference evidence="2" key="1">
    <citation type="journal article" date="2016" name="Insect Biochem. Mol. Biol.">
        <title>Multifaceted biological insights from a draft genome sequence of the tobacco hornworm moth, Manduca sexta.</title>
        <authorList>
            <person name="Kanost M.R."/>
            <person name="Arrese E.L."/>
            <person name="Cao X."/>
            <person name="Chen Y.R."/>
            <person name="Chellapilla S."/>
            <person name="Goldsmith M.R."/>
            <person name="Grosse-Wilde E."/>
            <person name="Heckel D.G."/>
            <person name="Herndon N."/>
            <person name="Jiang H."/>
            <person name="Papanicolaou A."/>
            <person name="Qu J."/>
            <person name="Soulages J.L."/>
            <person name="Vogel H."/>
            <person name="Walters J."/>
            <person name="Waterhouse R.M."/>
            <person name="Ahn S.J."/>
            <person name="Almeida F.C."/>
            <person name="An C."/>
            <person name="Aqrawi P."/>
            <person name="Bretschneider A."/>
            <person name="Bryant W.B."/>
            <person name="Bucks S."/>
            <person name="Chao H."/>
            <person name="Chevignon G."/>
            <person name="Christen J.M."/>
            <person name="Clarke D.F."/>
            <person name="Dittmer N.T."/>
            <person name="Ferguson L.C.F."/>
            <person name="Garavelou S."/>
            <person name="Gordon K.H.J."/>
            <person name="Gunaratna R.T."/>
            <person name="Han Y."/>
            <person name="Hauser F."/>
            <person name="He Y."/>
            <person name="Heidel-Fischer H."/>
            <person name="Hirsh A."/>
            <person name="Hu Y."/>
            <person name="Jiang H."/>
            <person name="Kalra D."/>
            <person name="Klinner C."/>
            <person name="Konig C."/>
            <person name="Kovar C."/>
            <person name="Kroll A.R."/>
            <person name="Kuwar S.S."/>
            <person name="Lee S.L."/>
            <person name="Lehman R."/>
            <person name="Li K."/>
            <person name="Li Z."/>
            <person name="Liang H."/>
            <person name="Lovelace S."/>
            <person name="Lu Z."/>
            <person name="Mansfield J.H."/>
            <person name="McCulloch K.J."/>
            <person name="Mathew T."/>
            <person name="Morton B."/>
            <person name="Muzny D.M."/>
            <person name="Neunemann D."/>
            <person name="Ongeri F."/>
            <person name="Pauchet Y."/>
            <person name="Pu L.L."/>
            <person name="Pyrousis I."/>
            <person name="Rao X.J."/>
            <person name="Redding A."/>
            <person name="Roesel C."/>
            <person name="Sanchez-Gracia A."/>
            <person name="Schaack S."/>
            <person name="Shukla A."/>
            <person name="Tetreau G."/>
            <person name="Wang Y."/>
            <person name="Xiong G.H."/>
            <person name="Traut W."/>
            <person name="Walsh T.K."/>
            <person name="Worley K.C."/>
            <person name="Wu D."/>
            <person name="Wu W."/>
            <person name="Wu Y.Q."/>
            <person name="Zhang X."/>
            <person name="Zou Z."/>
            <person name="Zucker H."/>
            <person name="Briscoe A.D."/>
            <person name="Burmester T."/>
            <person name="Clem R.J."/>
            <person name="Feyereisen R."/>
            <person name="Grimmelikhuijzen C.J.P."/>
            <person name="Hamodrakas S.J."/>
            <person name="Hansson B.S."/>
            <person name="Huguet E."/>
            <person name="Jermiin L.S."/>
            <person name="Lan Q."/>
            <person name="Lehman H.K."/>
            <person name="Lorenzen M."/>
            <person name="Merzendorfer H."/>
            <person name="Michalopoulos I."/>
            <person name="Morton D.B."/>
            <person name="Muthukrishnan S."/>
            <person name="Oakeshott J.G."/>
            <person name="Palmer W."/>
            <person name="Park Y."/>
            <person name="Passarelli A.L."/>
            <person name="Rozas J."/>
            <person name="Schwartz L.M."/>
            <person name="Smith W."/>
            <person name="Southgate A."/>
            <person name="Vilcinskas A."/>
            <person name="Vogt R."/>
            <person name="Wang P."/>
            <person name="Werren J."/>
            <person name="Yu X.Q."/>
            <person name="Zhou J.J."/>
            <person name="Brown S.J."/>
            <person name="Scherer S.E."/>
            <person name="Richards S."/>
            <person name="Blissard G.W."/>
        </authorList>
    </citation>
    <scope>NUCLEOTIDE SEQUENCE</scope>
</reference>
<reference evidence="2" key="2">
    <citation type="submission" date="2020-12" db="EMBL/GenBank/DDBJ databases">
        <authorList>
            <person name="Kanost M."/>
        </authorList>
    </citation>
    <scope>NUCLEOTIDE SEQUENCE</scope>
</reference>
<evidence type="ECO:0000313" key="3">
    <source>
        <dbReference type="Proteomes" id="UP000791440"/>
    </source>
</evidence>
<feature type="region of interest" description="Disordered" evidence="1">
    <location>
        <begin position="1"/>
        <end position="40"/>
    </location>
</feature>
<dbReference type="EMBL" id="JH668283">
    <property type="protein sequence ID" value="KAG6441058.1"/>
    <property type="molecule type" value="Genomic_DNA"/>
</dbReference>
<comment type="caution">
    <text evidence="2">The sequence shown here is derived from an EMBL/GenBank/DDBJ whole genome shotgun (WGS) entry which is preliminary data.</text>
</comment>
<name>A0A921YKZ7_MANSE</name>
<sequence length="714" mass="73257">MQATQQTKQPQVPLPVKPKGKLVATPPAKPKAASVKQGVTKQMGSNKAALMTQSVKQANLMAQSIKQASLIQAKTAAQAVKTVLQAAKPNAAAQGAKETSQAKQGTPPVPKLSAPARQSTVVKPTPSPKQTVSTLPKSIVTQSQLNLNVAASLCQTSASMSKSMPSLVTTPQKSPLIKQRPLQKSESQVVLPNQTQVQNTTLIHSLPTTTAAQSINKVVQGTRSLLIRPPTVQTTASATSNNTTPQVTPTSRRGVVRVLSPATPSSGKSLISPRALMQSGTPTPKKRTTTPTTSSVTTIAQTAPSATTVVSSVPTAVTSSMSTRTVQLAGGRTVQLAANQTVHLPGGQAVQLTSGHTLQLSSLQLPTHSVRLPSGQTVQLASPQAVQAVKMSTTAVKSPSPRALQTSATVKNIQTSSQPTVQIPVSTVQLAGQTVHIGGQTVQLAGQSVQLTGHTVKLPSGQSVQVASQSVLPSQSVQLPSGQTVQLSSGNVQTVQLSGTNVQLAGQSVQMAGGQSVQLGSQTVQLGGQTVQLAGGQTVQLPSGQTLQLSSGQTVQLSSGQTLQLASGQTVHLANQAGKSISQVIRSQTPVEKSATGQPIVAKLLTNSQQSDGSAIRVTSSGGAPSSQTLVLSNIGAQTITTSSSSAPVLKLQQVNPIQQVKLAQGIKIQQSGAASTVATSSGVRSVLMDGQQLKLVGGRHVLARILRPAHPPQ</sequence>
<feature type="compositionally biased region" description="Low complexity" evidence="1">
    <location>
        <begin position="289"/>
        <end position="300"/>
    </location>
</feature>
<keyword evidence="3" id="KW-1185">Reference proteome</keyword>
<feature type="region of interest" description="Disordered" evidence="1">
    <location>
        <begin position="92"/>
        <end position="135"/>
    </location>
</feature>
<evidence type="ECO:0000256" key="1">
    <source>
        <dbReference type="SAM" id="MobiDB-lite"/>
    </source>
</evidence>
<feature type="region of interest" description="Disordered" evidence="1">
    <location>
        <begin position="231"/>
        <end position="300"/>
    </location>
</feature>
<dbReference type="Proteomes" id="UP000791440">
    <property type="component" value="Unassembled WGS sequence"/>
</dbReference>
<protein>
    <submittedName>
        <fullName evidence="2">Uncharacterized protein</fullName>
    </submittedName>
</protein>